<feature type="transmembrane region" description="Helical" evidence="2">
    <location>
        <begin position="134"/>
        <end position="162"/>
    </location>
</feature>
<sequence length="359" mass="38747">MPPNPYGQYGTLGASMDPDAILTALNDLGSSSLHLYSRSFSPAALSSRLFLARSCGGWVNIQDPVSLVSLFELASIVVATFGGYYILCIAIPGGDLSFRTPPVSMAVVAFNCFVTVCVQGYFAGRIKLFSQGSLAGKVIVSLVAMLALTELGSGVGLIYFGFSANSRKLGHFTHGLEHRHVLLLLSISTALADIVTTVTLVYIFRKSTERPKSKGWLGYLIARSIENGAITSVGAVLHFAFYIAMPNTWIHLALAYVNCRLYSNVLLASINANRRLQRQVQAEGDTSVSLSNRSSSKSRLQAEIPPDVSATSMRRHSLPGLCQLSSRIGTRTEAVEFTAINSSLMSDSMIRSERYIANS</sequence>
<name>A0A4Y7T154_COPMI</name>
<keyword evidence="2" id="KW-0812">Transmembrane</keyword>
<accession>A0A4Y7T154</accession>
<feature type="transmembrane region" description="Helical" evidence="2">
    <location>
        <begin position="70"/>
        <end position="92"/>
    </location>
</feature>
<organism evidence="4 5">
    <name type="scientific">Coprinellus micaceus</name>
    <name type="common">Glistening ink-cap mushroom</name>
    <name type="synonym">Coprinus micaceus</name>
    <dbReference type="NCBI Taxonomy" id="71717"/>
    <lineage>
        <taxon>Eukaryota</taxon>
        <taxon>Fungi</taxon>
        <taxon>Dikarya</taxon>
        <taxon>Basidiomycota</taxon>
        <taxon>Agaricomycotina</taxon>
        <taxon>Agaricomycetes</taxon>
        <taxon>Agaricomycetidae</taxon>
        <taxon>Agaricales</taxon>
        <taxon>Agaricineae</taxon>
        <taxon>Psathyrellaceae</taxon>
        <taxon>Coprinellus</taxon>
    </lineage>
</organism>
<feature type="domain" description="DUF6534" evidence="3">
    <location>
        <begin position="190"/>
        <end position="273"/>
    </location>
</feature>
<reference evidence="4 5" key="1">
    <citation type="journal article" date="2019" name="Nat. Ecol. Evol.">
        <title>Megaphylogeny resolves global patterns of mushroom evolution.</title>
        <authorList>
            <person name="Varga T."/>
            <person name="Krizsan K."/>
            <person name="Foldi C."/>
            <person name="Dima B."/>
            <person name="Sanchez-Garcia M."/>
            <person name="Sanchez-Ramirez S."/>
            <person name="Szollosi G.J."/>
            <person name="Szarkandi J.G."/>
            <person name="Papp V."/>
            <person name="Albert L."/>
            <person name="Andreopoulos W."/>
            <person name="Angelini C."/>
            <person name="Antonin V."/>
            <person name="Barry K.W."/>
            <person name="Bougher N.L."/>
            <person name="Buchanan P."/>
            <person name="Buyck B."/>
            <person name="Bense V."/>
            <person name="Catcheside P."/>
            <person name="Chovatia M."/>
            <person name="Cooper J."/>
            <person name="Damon W."/>
            <person name="Desjardin D."/>
            <person name="Finy P."/>
            <person name="Geml J."/>
            <person name="Haridas S."/>
            <person name="Hughes K."/>
            <person name="Justo A."/>
            <person name="Karasinski D."/>
            <person name="Kautmanova I."/>
            <person name="Kiss B."/>
            <person name="Kocsube S."/>
            <person name="Kotiranta H."/>
            <person name="LaButti K.M."/>
            <person name="Lechner B.E."/>
            <person name="Liimatainen K."/>
            <person name="Lipzen A."/>
            <person name="Lukacs Z."/>
            <person name="Mihaltcheva S."/>
            <person name="Morgado L.N."/>
            <person name="Niskanen T."/>
            <person name="Noordeloos M.E."/>
            <person name="Ohm R.A."/>
            <person name="Ortiz-Santana B."/>
            <person name="Ovrebo C."/>
            <person name="Racz N."/>
            <person name="Riley R."/>
            <person name="Savchenko A."/>
            <person name="Shiryaev A."/>
            <person name="Soop K."/>
            <person name="Spirin V."/>
            <person name="Szebenyi C."/>
            <person name="Tomsovsky M."/>
            <person name="Tulloss R.E."/>
            <person name="Uehling J."/>
            <person name="Grigoriev I.V."/>
            <person name="Vagvolgyi C."/>
            <person name="Papp T."/>
            <person name="Martin F.M."/>
            <person name="Miettinen O."/>
            <person name="Hibbett D.S."/>
            <person name="Nagy L.G."/>
        </authorList>
    </citation>
    <scope>NUCLEOTIDE SEQUENCE [LARGE SCALE GENOMIC DNA]</scope>
    <source>
        <strain evidence="4 5">FP101781</strain>
    </source>
</reference>
<dbReference type="AlphaFoldDB" id="A0A4Y7T154"/>
<dbReference type="OrthoDB" id="2681808at2759"/>
<evidence type="ECO:0000259" key="3">
    <source>
        <dbReference type="Pfam" id="PF20152"/>
    </source>
</evidence>
<gene>
    <name evidence="4" type="ORF">FA13DRAFT_1794490</name>
</gene>
<keyword evidence="2" id="KW-0472">Membrane</keyword>
<feature type="region of interest" description="Disordered" evidence="1">
    <location>
        <begin position="287"/>
        <end position="314"/>
    </location>
</feature>
<dbReference type="EMBL" id="QPFP01000037">
    <property type="protein sequence ID" value="TEB27731.1"/>
    <property type="molecule type" value="Genomic_DNA"/>
</dbReference>
<dbReference type="Proteomes" id="UP000298030">
    <property type="component" value="Unassembled WGS sequence"/>
</dbReference>
<proteinExistence type="predicted"/>
<feature type="transmembrane region" description="Helical" evidence="2">
    <location>
        <begin position="104"/>
        <end position="122"/>
    </location>
</feature>
<comment type="caution">
    <text evidence="4">The sequence shown here is derived from an EMBL/GenBank/DDBJ whole genome shotgun (WGS) entry which is preliminary data.</text>
</comment>
<dbReference type="STRING" id="71717.A0A4Y7T154"/>
<dbReference type="Pfam" id="PF20152">
    <property type="entry name" value="DUF6534"/>
    <property type="match status" value="1"/>
</dbReference>
<evidence type="ECO:0000256" key="2">
    <source>
        <dbReference type="SAM" id="Phobius"/>
    </source>
</evidence>
<feature type="transmembrane region" description="Helical" evidence="2">
    <location>
        <begin position="182"/>
        <end position="204"/>
    </location>
</feature>
<protein>
    <recommendedName>
        <fullName evidence="3">DUF6534 domain-containing protein</fullName>
    </recommendedName>
</protein>
<feature type="transmembrane region" description="Helical" evidence="2">
    <location>
        <begin position="216"/>
        <end position="243"/>
    </location>
</feature>
<evidence type="ECO:0000256" key="1">
    <source>
        <dbReference type="SAM" id="MobiDB-lite"/>
    </source>
</evidence>
<dbReference type="InterPro" id="IPR045339">
    <property type="entry name" value="DUF6534"/>
</dbReference>
<keyword evidence="2" id="KW-1133">Transmembrane helix</keyword>
<evidence type="ECO:0000313" key="5">
    <source>
        <dbReference type="Proteomes" id="UP000298030"/>
    </source>
</evidence>
<feature type="compositionally biased region" description="Low complexity" evidence="1">
    <location>
        <begin position="287"/>
        <end position="298"/>
    </location>
</feature>
<evidence type="ECO:0000313" key="4">
    <source>
        <dbReference type="EMBL" id="TEB27731.1"/>
    </source>
</evidence>
<keyword evidence="5" id="KW-1185">Reference proteome</keyword>